<comment type="similarity">
    <text evidence="1 6">Belongs to the RAMP4 family.</text>
</comment>
<evidence type="ECO:0000256" key="3">
    <source>
        <dbReference type="ARBA" id="ARBA00022824"/>
    </source>
</evidence>
<feature type="region of interest" description="Disordered" evidence="7">
    <location>
        <begin position="1"/>
        <end position="27"/>
    </location>
</feature>
<evidence type="ECO:0000256" key="6">
    <source>
        <dbReference type="RuleBase" id="RU364120"/>
    </source>
</evidence>
<organism evidence="8 9">
    <name type="scientific">Suhomyces tanzawaensis NRRL Y-17324</name>
    <dbReference type="NCBI Taxonomy" id="984487"/>
    <lineage>
        <taxon>Eukaryota</taxon>
        <taxon>Fungi</taxon>
        <taxon>Dikarya</taxon>
        <taxon>Ascomycota</taxon>
        <taxon>Saccharomycotina</taxon>
        <taxon>Pichiomycetes</taxon>
        <taxon>Debaryomycetaceae</taxon>
        <taxon>Suhomyces</taxon>
    </lineage>
</organism>
<reference evidence="9" key="1">
    <citation type="submission" date="2016-05" db="EMBL/GenBank/DDBJ databases">
        <title>Comparative genomics of biotechnologically important yeasts.</title>
        <authorList>
            <consortium name="DOE Joint Genome Institute"/>
            <person name="Riley R."/>
            <person name="Haridas S."/>
            <person name="Wolfe K.H."/>
            <person name="Lopes M.R."/>
            <person name="Hittinger C.T."/>
            <person name="Goker M."/>
            <person name="Salamov A."/>
            <person name="Wisecaver J."/>
            <person name="Long T.M."/>
            <person name="Aerts A.L."/>
            <person name="Barry K."/>
            <person name="Choi C."/>
            <person name="Clum A."/>
            <person name="Coughlan A.Y."/>
            <person name="Deshpande S."/>
            <person name="Douglass A.P."/>
            <person name="Hanson S.J."/>
            <person name="Klenk H.-P."/>
            <person name="Labutti K."/>
            <person name="Lapidus A."/>
            <person name="Lindquist E."/>
            <person name="Lipzen A."/>
            <person name="Meier-Kolthoff J.P."/>
            <person name="Ohm R.A."/>
            <person name="Otillar R.P."/>
            <person name="Pangilinan J."/>
            <person name="Peng Y."/>
            <person name="Rokas A."/>
            <person name="Rosa C.A."/>
            <person name="Scheuner C."/>
            <person name="Sibirny A.A."/>
            <person name="Slot J.C."/>
            <person name="Stielow J.B."/>
            <person name="Sun H."/>
            <person name="Kurtzman C.P."/>
            <person name="Blackwell M."/>
            <person name="Grigoriev I.V."/>
            <person name="Jeffries T.W."/>
        </authorList>
    </citation>
    <scope>NUCLEOTIDE SEQUENCE [LARGE SCALE GENOMIC DNA]</scope>
    <source>
        <strain evidence="9">NRRL Y-17324</strain>
    </source>
</reference>
<dbReference type="EMBL" id="KV453910">
    <property type="protein sequence ID" value="ODV80482.1"/>
    <property type="molecule type" value="Genomic_DNA"/>
</dbReference>
<dbReference type="Pfam" id="PF06624">
    <property type="entry name" value="RAMP4"/>
    <property type="match status" value="1"/>
</dbReference>
<sequence length="62" mass="7024">MALQTPKQRAANAKFAKKNTNKQGKPRDVAVKTEFPLPKSWIFVLLFLVCGGAVLELIRFFF</sequence>
<evidence type="ECO:0000256" key="1">
    <source>
        <dbReference type="ARBA" id="ARBA00005500"/>
    </source>
</evidence>
<dbReference type="RefSeq" id="XP_020065604.1">
    <property type="nucleotide sequence ID" value="XM_020206336.1"/>
</dbReference>
<feature type="transmembrane region" description="Helical" evidence="6">
    <location>
        <begin position="41"/>
        <end position="61"/>
    </location>
</feature>
<dbReference type="STRING" id="984487.A0A1E4SM72"/>
<keyword evidence="9" id="KW-1185">Reference proteome</keyword>
<keyword evidence="2 6" id="KW-0812">Transmembrane</keyword>
<dbReference type="Proteomes" id="UP000094285">
    <property type="component" value="Unassembled WGS sequence"/>
</dbReference>
<accession>A0A1E4SM72</accession>
<proteinExistence type="inferred from homology"/>
<protein>
    <recommendedName>
        <fullName evidence="6">Stress-associated endoplasmic reticulum protein</fullName>
    </recommendedName>
</protein>
<dbReference type="GeneID" id="30980473"/>
<gene>
    <name evidence="8" type="ORF">CANTADRAFT_151128</name>
</gene>
<evidence type="ECO:0000256" key="4">
    <source>
        <dbReference type="ARBA" id="ARBA00022989"/>
    </source>
</evidence>
<keyword evidence="4 6" id="KW-1133">Transmembrane helix</keyword>
<evidence type="ECO:0000313" key="9">
    <source>
        <dbReference type="Proteomes" id="UP000094285"/>
    </source>
</evidence>
<dbReference type="GO" id="GO:0005789">
    <property type="term" value="C:endoplasmic reticulum membrane"/>
    <property type="evidence" value="ECO:0007669"/>
    <property type="project" value="UniProtKB-SubCell"/>
</dbReference>
<dbReference type="AlphaFoldDB" id="A0A1E4SM72"/>
<evidence type="ECO:0000256" key="7">
    <source>
        <dbReference type="SAM" id="MobiDB-lite"/>
    </source>
</evidence>
<dbReference type="InterPro" id="IPR010580">
    <property type="entry name" value="ER_stress-assoc"/>
</dbReference>
<name>A0A1E4SM72_9ASCO</name>
<evidence type="ECO:0000256" key="2">
    <source>
        <dbReference type="ARBA" id="ARBA00022692"/>
    </source>
</evidence>
<dbReference type="OrthoDB" id="16679at2759"/>
<comment type="function">
    <text evidence="6">Interacts with target proteins during translocation into the lumen of the endoplasmic reticulum. Protects unfolded target proteins against degradation and facilitate correct glycosylation.</text>
</comment>
<keyword evidence="3 6" id="KW-0256">Endoplasmic reticulum</keyword>
<evidence type="ECO:0000256" key="5">
    <source>
        <dbReference type="ARBA" id="ARBA00023136"/>
    </source>
</evidence>
<evidence type="ECO:0000313" key="8">
    <source>
        <dbReference type="EMBL" id="ODV80482.1"/>
    </source>
</evidence>
<comment type="subcellular location">
    <subcellularLocation>
        <location evidence="6">Membrane</location>
        <topology evidence="6">Single-pass membrane protein</topology>
    </subcellularLocation>
    <subcellularLocation>
        <location evidence="6">Endoplasmic reticulum membrane</location>
        <topology evidence="6">Single-pass membrane protein</topology>
    </subcellularLocation>
</comment>
<keyword evidence="5 6" id="KW-0472">Membrane</keyword>